<accession>A0ACC0LCN2</accession>
<comment type="caution">
    <text evidence="1">The sequence shown here is derived from an EMBL/GenBank/DDBJ whole genome shotgun (WGS) entry which is preliminary data.</text>
</comment>
<gene>
    <name evidence="1" type="ORF">RHMOL_Rhmol13G0283800</name>
</gene>
<dbReference type="EMBL" id="CM046400">
    <property type="protein sequence ID" value="KAI8526112.1"/>
    <property type="molecule type" value="Genomic_DNA"/>
</dbReference>
<sequence length="651" mass="71917">MDESDVRGGSWRAGEEAILYTHNIETQPWLRSPAVQHPQPHHSPTHHHRLRSPAVHDPQPHPAIHRRRLCSPDGQPLPRNLMRRARVGNEVRQPAVGPGLGVGNPGCCSRLVPPPPATISFQTSSTVLLETPPFWAAAEERGSSGNGASSSARERECIEDEDEDGCWRGRSGLDGDVVEARGRERGFRGEVETSTIFSLYISFSLLSFSIAFAFSPADHYLLDCGSTKPTTVDNNRRFTGDSSDSGSQFLKSSRSILLRNSNPSPGSSPLYHAVRVFTRPSKYAFEIRDRGTHLVRLHFRPFDSPNFNTYDSKFHVSVNGYLLLYNFTVGKSQAPIIKDYVIWVDAEELVITFVPSEKSEIAFVNAIEVISAPKDLVADVAMSVNPERIERVNGLMKSALETIYRVNVGGPKVTPFNDSLWRTWVPDDEFLKSSDGSQRVLFRGRVKYQIGGASREVGPDNVYNSARVIRSSDDYVPHKNISWEFPVIGGYEYLVRLHFCDIASMSLNLLYFNVYVNGNLAYENLDLSSVTTMALASPFYADFVVNMESSGVLTVSVGPSNMSMSHTIDAILNGVEIMKLNNSMGSLDGEVCAASVLKNLTGRNAGGVVLLIAAMCLLGTALMVMHRRWVRVKNTVGWSPIPVDVSEVNLK</sequence>
<reference evidence="1" key="1">
    <citation type="submission" date="2022-02" db="EMBL/GenBank/DDBJ databases">
        <title>Plant Genome Project.</title>
        <authorList>
            <person name="Zhang R.-G."/>
        </authorList>
    </citation>
    <scope>NUCLEOTIDE SEQUENCE</scope>
    <source>
        <strain evidence="1">AT1</strain>
    </source>
</reference>
<protein>
    <submittedName>
        <fullName evidence="1">Uncharacterized protein</fullName>
    </submittedName>
</protein>
<proteinExistence type="predicted"/>
<dbReference type="Proteomes" id="UP001062846">
    <property type="component" value="Chromosome 13"/>
</dbReference>
<name>A0ACC0LCN2_RHOML</name>
<evidence type="ECO:0000313" key="2">
    <source>
        <dbReference type="Proteomes" id="UP001062846"/>
    </source>
</evidence>
<organism evidence="1 2">
    <name type="scientific">Rhododendron molle</name>
    <name type="common">Chinese azalea</name>
    <name type="synonym">Azalea mollis</name>
    <dbReference type="NCBI Taxonomy" id="49168"/>
    <lineage>
        <taxon>Eukaryota</taxon>
        <taxon>Viridiplantae</taxon>
        <taxon>Streptophyta</taxon>
        <taxon>Embryophyta</taxon>
        <taxon>Tracheophyta</taxon>
        <taxon>Spermatophyta</taxon>
        <taxon>Magnoliopsida</taxon>
        <taxon>eudicotyledons</taxon>
        <taxon>Gunneridae</taxon>
        <taxon>Pentapetalae</taxon>
        <taxon>asterids</taxon>
        <taxon>Ericales</taxon>
        <taxon>Ericaceae</taxon>
        <taxon>Ericoideae</taxon>
        <taxon>Rhodoreae</taxon>
        <taxon>Rhododendron</taxon>
    </lineage>
</organism>
<evidence type="ECO:0000313" key="1">
    <source>
        <dbReference type="EMBL" id="KAI8526112.1"/>
    </source>
</evidence>
<keyword evidence="2" id="KW-1185">Reference proteome</keyword>